<proteinExistence type="predicted"/>
<reference evidence="2 3" key="1">
    <citation type="submission" date="2019-05" db="EMBL/GenBank/DDBJ databases">
        <title>Another draft genome of Portunus trituberculatus and its Hox gene families provides insights of decapod evolution.</title>
        <authorList>
            <person name="Jeong J.-H."/>
            <person name="Song I."/>
            <person name="Kim S."/>
            <person name="Choi T."/>
            <person name="Kim D."/>
            <person name="Ryu S."/>
            <person name="Kim W."/>
        </authorList>
    </citation>
    <scope>NUCLEOTIDE SEQUENCE [LARGE SCALE GENOMIC DNA]</scope>
    <source>
        <tissue evidence="2">Muscle</tissue>
    </source>
</reference>
<organism evidence="2 3">
    <name type="scientific">Portunus trituberculatus</name>
    <name type="common">Swimming crab</name>
    <name type="synonym">Neptunus trituberculatus</name>
    <dbReference type="NCBI Taxonomy" id="210409"/>
    <lineage>
        <taxon>Eukaryota</taxon>
        <taxon>Metazoa</taxon>
        <taxon>Ecdysozoa</taxon>
        <taxon>Arthropoda</taxon>
        <taxon>Crustacea</taxon>
        <taxon>Multicrustacea</taxon>
        <taxon>Malacostraca</taxon>
        <taxon>Eumalacostraca</taxon>
        <taxon>Eucarida</taxon>
        <taxon>Decapoda</taxon>
        <taxon>Pleocyemata</taxon>
        <taxon>Brachyura</taxon>
        <taxon>Eubrachyura</taxon>
        <taxon>Portunoidea</taxon>
        <taxon>Portunidae</taxon>
        <taxon>Portuninae</taxon>
        <taxon>Portunus</taxon>
    </lineage>
</organism>
<sequence length="94" mass="10398">MAVLITLSPPHPRLSTLSYNAAHVPRLTRFLYLTHASQRCPVTTHAPRSPHASPLSPSSPFRPRRPSLSPINCRGVDGSNPSWRLPLATQEGRR</sequence>
<evidence type="ECO:0000313" key="2">
    <source>
        <dbReference type="EMBL" id="MPC64633.1"/>
    </source>
</evidence>
<feature type="region of interest" description="Disordered" evidence="1">
    <location>
        <begin position="42"/>
        <end position="94"/>
    </location>
</feature>
<gene>
    <name evidence="2" type="ORF">E2C01_058751</name>
</gene>
<name>A0A5B7H3L2_PORTR</name>
<dbReference type="AlphaFoldDB" id="A0A5B7H3L2"/>
<comment type="caution">
    <text evidence="2">The sequence shown here is derived from an EMBL/GenBank/DDBJ whole genome shotgun (WGS) entry which is preliminary data.</text>
</comment>
<keyword evidence="3" id="KW-1185">Reference proteome</keyword>
<accession>A0A5B7H3L2</accession>
<protein>
    <submittedName>
        <fullName evidence="2">Uncharacterized protein</fullName>
    </submittedName>
</protein>
<evidence type="ECO:0000313" key="3">
    <source>
        <dbReference type="Proteomes" id="UP000324222"/>
    </source>
</evidence>
<dbReference type="EMBL" id="VSRR010022350">
    <property type="protein sequence ID" value="MPC64633.1"/>
    <property type="molecule type" value="Genomic_DNA"/>
</dbReference>
<evidence type="ECO:0000256" key="1">
    <source>
        <dbReference type="SAM" id="MobiDB-lite"/>
    </source>
</evidence>
<dbReference type="Proteomes" id="UP000324222">
    <property type="component" value="Unassembled WGS sequence"/>
</dbReference>
<feature type="compositionally biased region" description="Low complexity" evidence="1">
    <location>
        <begin position="45"/>
        <end position="70"/>
    </location>
</feature>